<dbReference type="AlphaFoldDB" id="A0A8H3J3U3"/>
<dbReference type="InterPro" id="IPR045336">
    <property type="entry name" value="MmgE_PrpD_N"/>
</dbReference>
<dbReference type="OrthoDB" id="10055203at2759"/>
<reference evidence="4" key="1">
    <citation type="submission" date="2021-03" db="EMBL/GenBank/DDBJ databases">
        <authorList>
            <person name="Tagirdzhanova G."/>
        </authorList>
    </citation>
    <scope>NUCLEOTIDE SEQUENCE</scope>
</reference>
<comment type="similarity">
    <text evidence="1">Belongs to the PrpD family.</text>
</comment>
<dbReference type="InterPro" id="IPR042188">
    <property type="entry name" value="MmgE/PrpD_sf_2"/>
</dbReference>
<dbReference type="Pfam" id="PF03972">
    <property type="entry name" value="MmgE_PrpD_N"/>
    <property type="match status" value="1"/>
</dbReference>
<evidence type="ECO:0008006" key="6">
    <source>
        <dbReference type="Google" id="ProtNLM"/>
    </source>
</evidence>
<organism evidence="4 5">
    <name type="scientific">Heterodermia speciosa</name>
    <dbReference type="NCBI Taxonomy" id="116794"/>
    <lineage>
        <taxon>Eukaryota</taxon>
        <taxon>Fungi</taxon>
        <taxon>Dikarya</taxon>
        <taxon>Ascomycota</taxon>
        <taxon>Pezizomycotina</taxon>
        <taxon>Lecanoromycetes</taxon>
        <taxon>OSLEUM clade</taxon>
        <taxon>Lecanoromycetidae</taxon>
        <taxon>Caliciales</taxon>
        <taxon>Physciaceae</taxon>
        <taxon>Heterodermia</taxon>
    </lineage>
</organism>
<dbReference type="SUPFAM" id="SSF103378">
    <property type="entry name" value="2-methylcitrate dehydratase PrpD"/>
    <property type="match status" value="1"/>
</dbReference>
<dbReference type="InterPro" id="IPR045337">
    <property type="entry name" value="MmgE_PrpD_C"/>
</dbReference>
<dbReference type="Gene3D" id="1.10.4100.10">
    <property type="entry name" value="2-methylcitrate dehydratase PrpD"/>
    <property type="match status" value="1"/>
</dbReference>
<sequence length="498" mass="55935">MTSNSFAMGTNAIAHGPYDHYDQVLVDIAAYVFRYWIDESSEAWQRARIALFDALSRVLETLKQSPEARNIIGPVIPDTKVPGGFLLPGTDHELDPLKGAFDLGLLIRYLDNNEAFPGADWGHPLDNIGAILSVADWCSRESRDCRQQAYTMNAVLRAIIMAYEIQGCLQARNAFHLLGLDHTFLVKVASTAVVSWLLGSTEAQTIAALSHAFMDGAPLRVFRHFSNNVPRKGWASGDACMRAVHLAMLTNRGQPGIPTVLSDPCCGFYKTLLYGNRIRVPQPYQSWVMENVFLKIHTVDAHGASAIEAAETVGHQLRARGFSAERDIAYIRVRTQQAAMFLNKQGPLHNSADRDHCMQYMIAVVLLKGAMIEIGDYQDKSPWAQDRRVEALRKRIELVEDMQFSLDYDDSEKRSLSSALKVILKDGTDLDEVLVEYPAGHPSREDTLDLVMSKFEKNLLAWYSDRDLTDEILKFAGQDEDDFRNTCVCDFIDAWRPE</sequence>
<evidence type="ECO:0000259" key="2">
    <source>
        <dbReference type="Pfam" id="PF03972"/>
    </source>
</evidence>
<dbReference type="GO" id="GO:0016829">
    <property type="term" value="F:lyase activity"/>
    <property type="evidence" value="ECO:0007669"/>
    <property type="project" value="InterPro"/>
</dbReference>
<feature type="domain" description="MmgE/PrpD N-terminal" evidence="2">
    <location>
        <begin position="27"/>
        <end position="278"/>
    </location>
</feature>
<evidence type="ECO:0000259" key="3">
    <source>
        <dbReference type="Pfam" id="PF19305"/>
    </source>
</evidence>
<dbReference type="Gene3D" id="3.30.1330.120">
    <property type="entry name" value="2-methylcitrate dehydratase PrpD"/>
    <property type="match status" value="1"/>
</dbReference>
<dbReference type="Proteomes" id="UP000664521">
    <property type="component" value="Unassembled WGS sequence"/>
</dbReference>
<protein>
    <recommendedName>
        <fullName evidence="6">2-methylcitrate dehydratase</fullName>
    </recommendedName>
</protein>
<proteinExistence type="inferred from homology"/>
<dbReference type="InterPro" id="IPR042183">
    <property type="entry name" value="MmgE/PrpD_sf_1"/>
</dbReference>
<dbReference type="PANTHER" id="PTHR16943">
    <property type="entry name" value="2-METHYLCITRATE DEHYDRATASE-RELATED"/>
    <property type="match status" value="1"/>
</dbReference>
<evidence type="ECO:0000313" key="4">
    <source>
        <dbReference type="EMBL" id="CAF9940197.1"/>
    </source>
</evidence>
<feature type="domain" description="MmgE/PrpD C-terminal" evidence="3">
    <location>
        <begin position="299"/>
        <end position="466"/>
    </location>
</feature>
<dbReference type="InterPro" id="IPR036148">
    <property type="entry name" value="MmgE/PrpD_sf"/>
</dbReference>
<evidence type="ECO:0000256" key="1">
    <source>
        <dbReference type="ARBA" id="ARBA00006174"/>
    </source>
</evidence>
<dbReference type="Pfam" id="PF19305">
    <property type="entry name" value="MmgE_PrpD_C"/>
    <property type="match status" value="1"/>
</dbReference>
<dbReference type="EMBL" id="CAJPDS010000147">
    <property type="protein sequence ID" value="CAF9940197.1"/>
    <property type="molecule type" value="Genomic_DNA"/>
</dbReference>
<evidence type="ECO:0000313" key="5">
    <source>
        <dbReference type="Proteomes" id="UP000664521"/>
    </source>
</evidence>
<dbReference type="GO" id="GO:0005739">
    <property type="term" value="C:mitochondrion"/>
    <property type="evidence" value="ECO:0007669"/>
    <property type="project" value="TreeGrafter"/>
</dbReference>
<gene>
    <name evidence="4" type="ORF">HETSPECPRED_002198</name>
</gene>
<accession>A0A8H3J3U3</accession>
<dbReference type="PANTHER" id="PTHR16943:SF15">
    <property type="entry name" value="DEHYDRATASE (PRPD), PUTATIVE-RELATED"/>
    <property type="match status" value="1"/>
</dbReference>
<keyword evidence="5" id="KW-1185">Reference proteome</keyword>
<dbReference type="InterPro" id="IPR005656">
    <property type="entry name" value="MmgE_PrpD"/>
</dbReference>
<name>A0A8H3J3U3_9LECA</name>
<comment type="caution">
    <text evidence="4">The sequence shown here is derived from an EMBL/GenBank/DDBJ whole genome shotgun (WGS) entry which is preliminary data.</text>
</comment>